<sequence>MHDPEKLDQLSPSGCVLPRPAAVVLVKTRRFSALERRSVGAAVTWDALAPGVVICQLAKGHRFSNDDQLTAPPYFDPRDGVPSAHDQKAYCRLEYRGGLDEYCAAAALELAGRGVRVGHGGGDGRNDACPARHGLVVIDRVDVVFKAGRPPHICERMHLPPSTPPGAVRAALERLAAAARESGARAADAATALGMRPTPGSPELRTALAALGAGS</sequence>
<organism evidence="1 2">
    <name type="scientific">Aureococcus anophagefferens</name>
    <name type="common">Harmful bloom alga</name>
    <dbReference type="NCBI Taxonomy" id="44056"/>
    <lineage>
        <taxon>Eukaryota</taxon>
        <taxon>Sar</taxon>
        <taxon>Stramenopiles</taxon>
        <taxon>Ochrophyta</taxon>
        <taxon>Pelagophyceae</taxon>
        <taxon>Pelagomonadales</taxon>
        <taxon>Pelagomonadaceae</taxon>
        <taxon>Aureococcus</taxon>
    </lineage>
</organism>
<name>A0ABR1GCP1_AURAN</name>
<gene>
    <name evidence="1" type="ORF">SO694_00002161</name>
</gene>
<keyword evidence="2" id="KW-1185">Reference proteome</keyword>
<evidence type="ECO:0000313" key="1">
    <source>
        <dbReference type="EMBL" id="KAK7253647.1"/>
    </source>
</evidence>
<protein>
    <submittedName>
        <fullName evidence="1">Uncharacterized protein</fullName>
    </submittedName>
</protein>
<accession>A0ABR1GCP1</accession>
<comment type="caution">
    <text evidence="1">The sequence shown here is derived from an EMBL/GenBank/DDBJ whole genome shotgun (WGS) entry which is preliminary data.</text>
</comment>
<evidence type="ECO:0000313" key="2">
    <source>
        <dbReference type="Proteomes" id="UP001363151"/>
    </source>
</evidence>
<dbReference type="Proteomes" id="UP001363151">
    <property type="component" value="Unassembled WGS sequence"/>
</dbReference>
<dbReference type="EMBL" id="JBBJCI010000034">
    <property type="protein sequence ID" value="KAK7253647.1"/>
    <property type="molecule type" value="Genomic_DNA"/>
</dbReference>
<proteinExistence type="predicted"/>
<reference evidence="1 2" key="1">
    <citation type="submission" date="2024-03" db="EMBL/GenBank/DDBJ databases">
        <title>Aureococcus anophagefferens CCMP1851 and Kratosvirus quantuckense: Draft genome of a second virus-susceptible host strain in the model system.</title>
        <authorList>
            <person name="Chase E."/>
            <person name="Truchon A.R."/>
            <person name="Schepens W."/>
            <person name="Wilhelm S.W."/>
        </authorList>
    </citation>
    <scope>NUCLEOTIDE SEQUENCE [LARGE SCALE GENOMIC DNA]</scope>
    <source>
        <strain evidence="1 2">CCMP1851</strain>
    </source>
</reference>